<dbReference type="EMBL" id="CAJPDR010001142">
    <property type="protein sequence ID" value="CAF9943625.1"/>
    <property type="molecule type" value="Genomic_DNA"/>
</dbReference>
<proteinExistence type="predicted"/>
<comment type="caution">
    <text evidence="1">The sequence shown here is derived from an EMBL/GenBank/DDBJ whole genome shotgun (WGS) entry which is preliminary data.</text>
</comment>
<accession>A0A8H3PLC8</accession>
<evidence type="ECO:0000313" key="1">
    <source>
        <dbReference type="EMBL" id="CAF9943625.1"/>
    </source>
</evidence>
<sequence>MAPTTLTDLAPELLIQILKSADSFADVTSLSSTSRKMFIIWKTNVDAICEAILPRNVDCFEQALEFLAAKEKVEGDKHAFFGHMTAVDRAEWMLRWADTAAKALVYFEENVIQNAHNEHLFRMTASDRVDFLRAYHRTATLATLAKGPLPCELLSSWDMLAFRQMMVVMRWLMAYAPPSERLEFGMEYDPNLVTHHTRRAGVPGENWPLIWGKVNALQHDIRFLHCQPDDYSKRFAPFCSLLVYNFIPKSTNSKRGARLSDLLPLIRELGIHCNKTYELSNP</sequence>
<dbReference type="AlphaFoldDB" id="A0A8H3PLC8"/>
<keyword evidence="2" id="KW-1185">Reference proteome</keyword>
<gene>
    <name evidence="1" type="ORF">ALECFALPRED_000803</name>
</gene>
<evidence type="ECO:0008006" key="3">
    <source>
        <dbReference type="Google" id="ProtNLM"/>
    </source>
</evidence>
<name>A0A8H3PLC8_9LECA</name>
<evidence type="ECO:0000313" key="2">
    <source>
        <dbReference type="Proteomes" id="UP000664203"/>
    </source>
</evidence>
<reference evidence="1" key="1">
    <citation type="submission" date="2021-03" db="EMBL/GenBank/DDBJ databases">
        <authorList>
            <person name="Tagirdzhanova G."/>
        </authorList>
    </citation>
    <scope>NUCLEOTIDE SEQUENCE</scope>
</reference>
<dbReference type="Proteomes" id="UP000664203">
    <property type="component" value="Unassembled WGS sequence"/>
</dbReference>
<organism evidence="1 2">
    <name type="scientific">Alectoria fallacina</name>
    <dbReference type="NCBI Taxonomy" id="1903189"/>
    <lineage>
        <taxon>Eukaryota</taxon>
        <taxon>Fungi</taxon>
        <taxon>Dikarya</taxon>
        <taxon>Ascomycota</taxon>
        <taxon>Pezizomycotina</taxon>
        <taxon>Lecanoromycetes</taxon>
        <taxon>OSLEUM clade</taxon>
        <taxon>Lecanoromycetidae</taxon>
        <taxon>Lecanorales</taxon>
        <taxon>Lecanorineae</taxon>
        <taxon>Parmeliaceae</taxon>
        <taxon>Alectoria</taxon>
    </lineage>
</organism>
<dbReference type="OrthoDB" id="5431250at2759"/>
<protein>
    <recommendedName>
        <fullName evidence="3">F-box domain-containing protein</fullName>
    </recommendedName>
</protein>